<organism evidence="2 3">
    <name type="scientific">Fusarium sarcochroum</name>
    <dbReference type="NCBI Taxonomy" id="1208366"/>
    <lineage>
        <taxon>Eukaryota</taxon>
        <taxon>Fungi</taxon>
        <taxon>Dikarya</taxon>
        <taxon>Ascomycota</taxon>
        <taxon>Pezizomycotina</taxon>
        <taxon>Sordariomycetes</taxon>
        <taxon>Hypocreomycetidae</taxon>
        <taxon>Hypocreales</taxon>
        <taxon>Nectriaceae</taxon>
        <taxon>Fusarium</taxon>
        <taxon>Fusarium lateritium species complex</taxon>
    </lineage>
</organism>
<reference evidence="2" key="2">
    <citation type="submission" date="2020-05" db="EMBL/GenBank/DDBJ databases">
        <authorList>
            <person name="Kim H.-S."/>
            <person name="Proctor R.H."/>
            <person name="Brown D.W."/>
        </authorList>
    </citation>
    <scope>NUCLEOTIDE SEQUENCE</scope>
    <source>
        <strain evidence="2">NRRL 20472</strain>
    </source>
</reference>
<dbReference type="AlphaFoldDB" id="A0A8H4TAV0"/>
<feature type="compositionally biased region" description="Polar residues" evidence="1">
    <location>
        <begin position="500"/>
        <end position="517"/>
    </location>
</feature>
<proteinExistence type="predicted"/>
<feature type="compositionally biased region" description="Low complexity" evidence="1">
    <location>
        <begin position="637"/>
        <end position="652"/>
    </location>
</feature>
<dbReference type="EMBL" id="JABEXW010000813">
    <property type="protein sequence ID" value="KAF4954396.1"/>
    <property type="molecule type" value="Genomic_DNA"/>
</dbReference>
<gene>
    <name evidence="2" type="ORF">FSARC_12139</name>
</gene>
<protein>
    <submittedName>
        <fullName evidence="2">Uncharacterized protein</fullName>
    </submittedName>
</protein>
<sequence>MSWDRYALGQKNIFYDEDLRLFPATVLPPHVERVRRSMMDFSCPIGGNRNFLGSSLVETNLKTLAYQSCPDPDFKSARKTLAKALSIVNGGYGEKKWENFFETCFFENLSESLSVCNEDSRRTSHCKYYYDAFKRETNERWDLFKDDGTTAIASFESLKSPQPDQAFFLPIYHTDVAGGIPTIVDPEARQWNQAQDSSIMEPFSWETLIGLNAFGLQPSPVRIFHKPPLEAHLKCYPWLIVEHKKENGKNGGLERDVCCQGANAAASAVSLVRHSAQYAVELPGQAHIPPIPVITTVGSRVTVWIMYFAKDFEAPCSRRDTNEVTSRRREEGYIMRTIWKGDMAKLVDILKFRIILENTHTWAMRAFKPLISTYIEQWIHIYPKEEGHGNAAQTLWNESKLRQQKAVEHRRAITPMVQALLDDHANMELDDMAHRKVTPLLLGLLVRQICSSEREFVFSEIDRVITEKLEIFQRNCGKAHAGCAHLDQRGDTAQMPPESESGQRASTFRSSPATQQPIVDDDDPNDHDYRPSQALSATSRPDDYLLAISRPDDYATSADEASEAEGSVALSSDYEYSDPVTAWRASDHMETPRARSSGSQLPERPSLHHRDSTPVSGKTITNSNETTPKPTVFKGRVSSGSVPQSPGSPQGSLHRERPVDKTPSASPVFAGRSRPNQRMWQPGRRFGGPLPTKSPQRRNSQKESDSDSEVVPEVGSGRHCIDLTRDSQEASGPF</sequence>
<accession>A0A8H4TAV0</accession>
<keyword evidence="3" id="KW-1185">Reference proteome</keyword>
<name>A0A8H4TAV0_9HYPO</name>
<evidence type="ECO:0000256" key="1">
    <source>
        <dbReference type="SAM" id="MobiDB-lite"/>
    </source>
</evidence>
<evidence type="ECO:0000313" key="3">
    <source>
        <dbReference type="Proteomes" id="UP000622797"/>
    </source>
</evidence>
<feature type="compositionally biased region" description="Polar residues" evidence="1">
    <location>
        <begin position="613"/>
        <end position="629"/>
    </location>
</feature>
<comment type="caution">
    <text evidence="2">The sequence shown here is derived from an EMBL/GenBank/DDBJ whole genome shotgun (WGS) entry which is preliminary data.</text>
</comment>
<evidence type="ECO:0000313" key="2">
    <source>
        <dbReference type="EMBL" id="KAF4954396.1"/>
    </source>
</evidence>
<reference evidence="2" key="1">
    <citation type="journal article" date="2020" name="BMC Genomics">
        <title>Correction to: Identification and distribution of gene clusters required for synthesis of sphingolipid metabolism inhibitors in diverse species of the filamentous fungus Fusarium.</title>
        <authorList>
            <person name="Kim H.S."/>
            <person name="Lohmar J.M."/>
            <person name="Busman M."/>
            <person name="Brown D.W."/>
            <person name="Naumann T.A."/>
            <person name="Divon H.H."/>
            <person name="Lysoe E."/>
            <person name="Uhlig S."/>
            <person name="Proctor R.H."/>
        </authorList>
    </citation>
    <scope>NUCLEOTIDE SEQUENCE</scope>
    <source>
        <strain evidence="2">NRRL 20472</strain>
    </source>
</reference>
<feature type="compositionally biased region" description="Basic and acidic residues" evidence="1">
    <location>
        <begin position="719"/>
        <end position="728"/>
    </location>
</feature>
<feature type="region of interest" description="Disordered" evidence="1">
    <location>
        <begin position="488"/>
        <end position="544"/>
    </location>
</feature>
<feature type="region of interest" description="Disordered" evidence="1">
    <location>
        <begin position="586"/>
        <end position="734"/>
    </location>
</feature>
<dbReference type="Proteomes" id="UP000622797">
    <property type="component" value="Unassembled WGS sequence"/>
</dbReference>
<dbReference type="OrthoDB" id="5081713at2759"/>